<protein>
    <submittedName>
        <fullName evidence="1">Uncharacterized protein</fullName>
    </submittedName>
</protein>
<name>A0A843TQ98_COLES</name>
<gene>
    <name evidence="1" type="ORF">Taro_007001</name>
</gene>
<dbReference type="AlphaFoldDB" id="A0A843TQ98"/>
<reference evidence="1" key="1">
    <citation type="submission" date="2017-07" db="EMBL/GenBank/DDBJ databases">
        <title>Taro Niue Genome Assembly and Annotation.</title>
        <authorList>
            <person name="Atibalentja N."/>
            <person name="Keating K."/>
            <person name="Fields C.J."/>
        </authorList>
    </citation>
    <scope>NUCLEOTIDE SEQUENCE</scope>
    <source>
        <strain evidence="1">Niue_2</strain>
        <tissue evidence="1">Leaf</tissue>
    </source>
</reference>
<evidence type="ECO:0000313" key="1">
    <source>
        <dbReference type="EMBL" id="MQL74652.1"/>
    </source>
</evidence>
<accession>A0A843TQ98</accession>
<comment type="caution">
    <text evidence="1">The sequence shown here is derived from an EMBL/GenBank/DDBJ whole genome shotgun (WGS) entry which is preliminary data.</text>
</comment>
<organism evidence="1 2">
    <name type="scientific">Colocasia esculenta</name>
    <name type="common">Wild taro</name>
    <name type="synonym">Arum esculentum</name>
    <dbReference type="NCBI Taxonomy" id="4460"/>
    <lineage>
        <taxon>Eukaryota</taxon>
        <taxon>Viridiplantae</taxon>
        <taxon>Streptophyta</taxon>
        <taxon>Embryophyta</taxon>
        <taxon>Tracheophyta</taxon>
        <taxon>Spermatophyta</taxon>
        <taxon>Magnoliopsida</taxon>
        <taxon>Liliopsida</taxon>
        <taxon>Araceae</taxon>
        <taxon>Aroideae</taxon>
        <taxon>Colocasieae</taxon>
        <taxon>Colocasia</taxon>
    </lineage>
</organism>
<sequence>NTKGVTERLGQAVKPITYLIRVRLPRTGRSLARDTKPQSNYTAETTPLEVLTLHRYDAALNWTSDEKRPPRPHLWG</sequence>
<proteinExistence type="predicted"/>
<dbReference type="EMBL" id="NMUH01000217">
    <property type="protein sequence ID" value="MQL74652.1"/>
    <property type="molecule type" value="Genomic_DNA"/>
</dbReference>
<feature type="non-terminal residue" evidence="1">
    <location>
        <position position="76"/>
    </location>
</feature>
<keyword evidence="2" id="KW-1185">Reference proteome</keyword>
<evidence type="ECO:0000313" key="2">
    <source>
        <dbReference type="Proteomes" id="UP000652761"/>
    </source>
</evidence>
<dbReference type="Proteomes" id="UP000652761">
    <property type="component" value="Unassembled WGS sequence"/>
</dbReference>